<reference evidence="10" key="1">
    <citation type="submission" date="2017-10" db="EMBL/GenBank/DDBJ databases">
        <title>Completed PacBio SMRT sequence of Methylosinus trichosporium OB3b reveals presence of a third large plasmid.</title>
        <authorList>
            <person name="Charles T.C."/>
            <person name="Lynch M.D.J."/>
            <person name="Heil J.R."/>
            <person name="Cheng J."/>
        </authorList>
    </citation>
    <scope>NUCLEOTIDE SEQUENCE [LARGE SCALE GENOMIC DNA]</scope>
    <source>
        <strain evidence="10">OB3b</strain>
    </source>
</reference>
<dbReference type="Proteomes" id="UP000230709">
    <property type="component" value="Chromosome"/>
</dbReference>
<comment type="cofactor">
    <cofactor evidence="1">
        <name>Fe(2+)</name>
        <dbReference type="ChEBI" id="CHEBI:29033"/>
    </cofactor>
</comment>
<comment type="similarity">
    <text evidence="5">Belongs to the 2-oxoadipate dioxygenase/decarboxylase family.</text>
</comment>
<gene>
    <name evidence="9" type="ORF">CQW49_17910</name>
</gene>
<dbReference type="Pfam" id="PF07063">
    <property type="entry name" value="HGLS"/>
    <property type="match status" value="1"/>
</dbReference>
<evidence type="ECO:0000256" key="5">
    <source>
        <dbReference type="ARBA" id="ARBA00035013"/>
    </source>
</evidence>
<dbReference type="EC" id="1.13.11.93" evidence="6"/>
<dbReference type="InterPro" id="IPR009770">
    <property type="entry name" value="HGLS"/>
</dbReference>
<dbReference type="CDD" id="cd16348">
    <property type="entry name" value="VOC_YdcJ_like"/>
    <property type="match status" value="1"/>
</dbReference>
<name>A0A2D2D3J5_METT3</name>
<sequence length="455" mass="49709">MTQLVSADTIRAMFSAAMTQMYRAEVPQYQKLAHIVAEVDGRTLAADETLEQRLRSAGRYDLIGVERHGAIRVGRPQELSGLRRLFAVMGMSPVGYYDLAPAGVPVHSTCFRPVTEQSTRACPFRIFTSLLRPELIEDAALRRDAMAILERRRIFTPRCEHLIEIAEAHGGLSEAQAMEFVHEATETFRWHGRAKVSLDAYRKFLAAHPLVADVVCFHGPHINHLTLPTLDIDAVQQSMIEHELDPKSIVEGPPRRRAPILLRQTSFKAIAETAQFDGETGAHKARFGEIEQRGAALTADGRALYDELLAQTLAAAPPSEASAAAYGAELARRFENFPDDAETLRRRHLAFFRYAPAAGVRKGSGRGGLDALVRDGLVRAEPIFYEDFLPVSAAGIFQSNLGEGGRRELAAGAARGAFEEALGATPADELALYAQSEEASIRATLEALGAAETAV</sequence>
<keyword evidence="3" id="KW-0560">Oxidoreductase</keyword>
<accession>A0A2D2D3J5</accession>
<evidence type="ECO:0000256" key="8">
    <source>
        <dbReference type="ARBA" id="ARBA00035045"/>
    </source>
</evidence>
<protein>
    <recommendedName>
        <fullName evidence="7">2-oxoadipate dioxygenase/decarboxylase</fullName>
        <ecNumber evidence="6">1.13.11.93</ecNumber>
    </recommendedName>
    <alternativeName>
        <fullName evidence="8">2-hydroxyglutarate synthase</fullName>
    </alternativeName>
</protein>
<proteinExistence type="inferred from homology"/>
<evidence type="ECO:0000256" key="7">
    <source>
        <dbReference type="ARBA" id="ARBA00035034"/>
    </source>
</evidence>
<evidence type="ECO:0000313" key="10">
    <source>
        <dbReference type="Proteomes" id="UP000230709"/>
    </source>
</evidence>
<evidence type="ECO:0000256" key="6">
    <source>
        <dbReference type="ARBA" id="ARBA00035023"/>
    </source>
</evidence>
<keyword evidence="2" id="KW-0223">Dioxygenase</keyword>
<evidence type="ECO:0000313" key="9">
    <source>
        <dbReference type="EMBL" id="ATQ69545.1"/>
    </source>
</evidence>
<evidence type="ECO:0000256" key="2">
    <source>
        <dbReference type="ARBA" id="ARBA00022964"/>
    </source>
</evidence>
<dbReference type="InterPro" id="IPR047869">
    <property type="entry name" value="YdcJ_bac-like"/>
</dbReference>
<dbReference type="PANTHER" id="PTHR39479">
    <property type="match status" value="1"/>
</dbReference>
<evidence type="ECO:0000256" key="4">
    <source>
        <dbReference type="ARBA" id="ARBA00023004"/>
    </source>
</evidence>
<keyword evidence="10" id="KW-1185">Reference proteome</keyword>
<dbReference type="EMBL" id="CP023737">
    <property type="protein sequence ID" value="ATQ69545.1"/>
    <property type="molecule type" value="Genomic_DNA"/>
</dbReference>
<dbReference type="KEGG" id="mtw:CQW49_17910"/>
<dbReference type="AlphaFoldDB" id="A0A2D2D3J5"/>
<dbReference type="GO" id="GO:0051213">
    <property type="term" value="F:dioxygenase activity"/>
    <property type="evidence" value="ECO:0007669"/>
    <property type="project" value="UniProtKB-KW"/>
</dbReference>
<dbReference type="RefSeq" id="WP_003610264.1">
    <property type="nucleotide sequence ID" value="NZ_ADVE02000001.1"/>
</dbReference>
<dbReference type="Gene3D" id="3.10.180.80">
    <property type="entry name" value="Uncharacterised protein PF07063, DUF1338"/>
    <property type="match status" value="1"/>
</dbReference>
<keyword evidence="4" id="KW-0408">Iron</keyword>
<evidence type="ECO:0000256" key="1">
    <source>
        <dbReference type="ARBA" id="ARBA00001954"/>
    </source>
</evidence>
<evidence type="ECO:0000256" key="3">
    <source>
        <dbReference type="ARBA" id="ARBA00023002"/>
    </source>
</evidence>
<dbReference type="PANTHER" id="PTHR39479:SF2">
    <property type="entry name" value="2-OXOADIPATE DIOXYGENASE_DECARBOXYLASE"/>
    <property type="match status" value="1"/>
</dbReference>
<dbReference type="SMART" id="SM01150">
    <property type="entry name" value="DUF1338"/>
    <property type="match status" value="1"/>
</dbReference>
<organism evidence="9 10">
    <name type="scientific">Methylosinus trichosporium (strain ATCC 35070 / NCIMB 11131 / UNIQEM 75 / OB3b)</name>
    <dbReference type="NCBI Taxonomy" id="595536"/>
    <lineage>
        <taxon>Bacteria</taxon>
        <taxon>Pseudomonadati</taxon>
        <taxon>Pseudomonadota</taxon>
        <taxon>Alphaproteobacteria</taxon>
        <taxon>Hyphomicrobiales</taxon>
        <taxon>Methylocystaceae</taxon>
        <taxon>Methylosinus</taxon>
    </lineage>
</organism>